<feature type="domain" description="Reverse transcriptase Ty1/copia-type" evidence="1">
    <location>
        <begin position="432"/>
        <end position="514"/>
    </location>
</feature>
<evidence type="ECO:0000313" key="2">
    <source>
        <dbReference type="EMBL" id="GEX29638.1"/>
    </source>
</evidence>
<dbReference type="Pfam" id="PF07727">
    <property type="entry name" value="RVT_2"/>
    <property type="match status" value="1"/>
</dbReference>
<sequence length="600" mass="68690">MGEPTMEEYMTKTREDYGSGVARPKFDKDAKFDLKGQILKELRDHTFSGSENEDENEHIESVLEIVDLFTIPDVTMDQLMLCVFPMILTGAASRWLSNEPGGDDIVVISSDKVKGSGDWNSPEYQDTAVSKVKKVVNTLNFYTMATYEIIERYIASCFVNSLEAYDGEVNLEFDENLVSNEFTVKLCLDYEVKKGKKMVKKELIIALKGDLYFVKFIINPEEDDSEPGVILGRSFLRLAYGVVDFGNWAITIYREPDPFDDDSKKTGKSSDDWDHLLDFNFDDMPKFGEELPPFICKMGKSNRNKKRKMENLNLFYQDIGPSSSAGSHLTQEEVEKVALAVRISQKFALLEEDRPTVKEEEDAMKKIKGEILKEKDDPGALIFPMWPDVGQVNEFSNQLLIGSDVVKRRVIITDFKVKDNVGFHGNRGREIERYKARLLVKGFSQREGIDYDETFSPMVKMSTVICLIVVAVKNKWPIFQLDFNNAFLYGKLKEDVYMIIPEGYDSKSNENKVCIEVVEYGYDICLSQRKSCIELLHEFEMLDCKPTSILMEPNIVLNFKVCDDDPPLNNITTYQKCWDLTLRDEIDGITICYHSLIHKG</sequence>
<organism evidence="2">
    <name type="scientific">Tanacetum cinerariifolium</name>
    <name type="common">Dalmatian daisy</name>
    <name type="synonym">Chrysanthemum cinerariifolium</name>
    <dbReference type="NCBI Taxonomy" id="118510"/>
    <lineage>
        <taxon>Eukaryota</taxon>
        <taxon>Viridiplantae</taxon>
        <taxon>Streptophyta</taxon>
        <taxon>Embryophyta</taxon>
        <taxon>Tracheophyta</taxon>
        <taxon>Spermatophyta</taxon>
        <taxon>Magnoliopsida</taxon>
        <taxon>eudicotyledons</taxon>
        <taxon>Gunneridae</taxon>
        <taxon>Pentapetalae</taxon>
        <taxon>asterids</taxon>
        <taxon>campanulids</taxon>
        <taxon>Asterales</taxon>
        <taxon>Asteraceae</taxon>
        <taxon>Asteroideae</taxon>
        <taxon>Anthemideae</taxon>
        <taxon>Anthemidinae</taxon>
        <taxon>Tanacetum</taxon>
    </lineage>
</organism>
<reference evidence="2" key="1">
    <citation type="journal article" date="2019" name="Sci. Rep.">
        <title>Draft genome of Tanacetum cinerariifolium, the natural source of mosquito coil.</title>
        <authorList>
            <person name="Yamashiro T."/>
            <person name="Shiraishi A."/>
            <person name="Satake H."/>
            <person name="Nakayama K."/>
        </authorList>
    </citation>
    <scope>NUCLEOTIDE SEQUENCE</scope>
</reference>
<dbReference type="EMBL" id="BKCJ010100135">
    <property type="protein sequence ID" value="GEX29638.1"/>
    <property type="molecule type" value="Genomic_DNA"/>
</dbReference>
<gene>
    <name evidence="2" type="ORF">Tci_301613</name>
</gene>
<accession>A0A699H3R5</accession>
<proteinExistence type="predicted"/>
<name>A0A699H3R5_TANCI</name>
<comment type="caution">
    <text evidence="2">The sequence shown here is derived from an EMBL/GenBank/DDBJ whole genome shotgun (WGS) entry which is preliminary data.</text>
</comment>
<evidence type="ECO:0000259" key="1">
    <source>
        <dbReference type="Pfam" id="PF07727"/>
    </source>
</evidence>
<protein>
    <submittedName>
        <fullName evidence="2">Ribonuclease H-like domain-containing protein</fullName>
    </submittedName>
</protein>
<dbReference type="AlphaFoldDB" id="A0A699H3R5"/>
<dbReference type="InterPro" id="IPR013103">
    <property type="entry name" value="RVT_2"/>
</dbReference>